<name>A0A426XZC4_ENSVE</name>
<evidence type="ECO:0000313" key="3">
    <source>
        <dbReference type="EMBL" id="RRT44849.1"/>
    </source>
</evidence>
<dbReference type="Proteomes" id="UP000287651">
    <property type="component" value="Unassembled WGS sequence"/>
</dbReference>
<gene>
    <name evidence="3" type="ORF">B296_00038034</name>
</gene>
<reference evidence="3 4" key="1">
    <citation type="journal article" date="2014" name="Agronomy (Basel)">
        <title>A Draft Genome Sequence for Ensete ventricosum, the Drought-Tolerant Tree Against Hunger.</title>
        <authorList>
            <person name="Harrison J."/>
            <person name="Moore K.A."/>
            <person name="Paszkiewicz K."/>
            <person name="Jones T."/>
            <person name="Grant M."/>
            <person name="Ambacheew D."/>
            <person name="Muzemil S."/>
            <person name="Studholme D.J."/>
        </authorList>
    </citation>
    <scope>NUCLEOTIDE SEQUENCE [LARGE SCALE GENOMIC DNA]</scope>
</reference>
<comment type="caution">
    <text evidence="3">The sequence shown here is derived from an EMBL/GenBank/DDBJ whole genome shotgun (WGS) entry which is preliminary data.</text>
</comment>
<protein>
    <recommendedName>
        <fullName evidence="5">Secreted protein</fullName>
    </recommendedName>
</protein>
<feature type="signal peptide" evidence="2">
    <location>
        <begin position="1"/>
        <end position="17"/>
    </location>
</feature>
<dbReference type="EMBL" id="AMZH03016205">
    <property type="protein sequence ID" value="RRT44849.1"/>
    <property type="molecule type" value="Genomic_DNA"/>
</dbReference>
<feature type="chain" id="PRO_5019349553" description="Secreted protein" evidence="2">
    <location>
        <begin position="18"/>
        <end position="109"/>
    </location>
</feature>
<evidence type="ECO:0000256" key="2">
    <source>
        <dbReference type="SAM" id="SignalP"/>
    </source>
</evidence>
<proteinExistence type="predicted"/>
<keyword evidence="2" id="KW-0732">Signal</keyword>
<organism evidence="3 4">
    <name type="scientific">Ensete ventricosum</name>
    <name type="common">Abyssinian banana</name>
    <name type="synonym">Musa ensete</name>
    <dbReference type="NCBI Taxonomy" id="4639"/>
    <lineage>
        <taxon>Eukaryota</taxon>
        <taxon>Viridiplantae</taxon>
        <taxon>Streptophyta</taxon>
        <taxon>Embryophyta</taxon>
        <taxon>Tracheophyta</taxon>
        <taxon>Spermatophyta</taxon>
        <taxon>Magnoliopsida</taxon>
        <taxon>Liliopsida</taxon>
        <taxon>Zingiberales</taxon>
        <taxon>Musaceae</taxon>
        <taxon>Ensete</taxon>
    </lineage>
</organism>
<sequence>MCVSCIAAIIRFLYMHAELDLELAGVPAQQEASTPWRAVPSFWAMTCAHRIPTTATSGGGRKTVVVLHVYRCCCCCGHNKRREPLDGFPRATQPPLRRTCPSPRVSPPR</sequence>
<evidence type="ECO:0008006" key="5">
    <source>
        <dbReference type="Google" id="ProtNLM"/>
    </source>
</evidence>
<evidence type="ECO:0000256" key="1">
    <source>
        <dbReference type="SAM" id="MobiDB-lite"/>
    </source>
</evidence>
<evidence type="ECO:0000313" key="4">
    <source>
        <dbReference type="Proteomes" id="UP000287651"/>
    </source>
</evidence>
<dbReference type="AlphaFoldDB" id="A0A426XZC4"/>
<accession>A0A426XZC4</accession>
<feature type="region of interest" description="Disordered" evidence="1">
    <location>
        <begin position="79"/>
        <end position="109"/>
    </location>
</feature>